<proteinExistence type="evidence at transcript level"/>
<dbReference type="EMBL" id="BT064894">
    <property type="protein sequence ID" value="ACN30770.1"/>
    <property type="molecule type" value="mRNA"/>
</dbReference>
<evidence type="ECO:0000256" key="1">
    <source>
        <dbReference type="SAM" id="MobiDB-lite"/>
    </source>
</evidence>
<reference evidence="2" key="1">
    <citation type="journal article" date="2009" name="PLoS Genet.">
        <title>Sequencing, mapping, and analysis of 27,455 maize full-length cDNAs.</title>
        <authorList>
            <person name="Soderlund C."/>
            <person name="Descour A."/>
            <person name="Kudrna D."/>
            <person name="Bomhoff M."/>
            <person name="Boyd L."/>
            <person name="Currie J."/>
            <person name="Angelova A."/>
            <person name="Collura K."/>
            <person name="Wissotski M."/>
            <person name="Ashley E."/>
            <person name="Morrow D."/>
            <person name="Fernandes J."/>
            <person name="Walbot V."/>
            <person name="Yu Y."/>
        </authorList>
    </citation>
    <scope>NUCLEOTIDE SEQUENCE</scope>
    <source>
        <strain evidence="2">B73</strain>
    </source>
</reference>
<name>C0P9C5_MAIZE</name>
<protein>
    <submittedName>
        <fullName evidence="2">Uncharacterized protein</fullName>
    </submittedName>
</protein>
<accession>C0P9C5</accession>
<dbReference type="AlphaFoldDB" id="C0P9C5"/>
<feature type="region of interest" description="Disordered" evidence="1">
    <location>
        <begin position="17"/>
        <end position="36"/>
    </location>
</feature>
<evidence type="ECO:0000313" key="2">
    <source>
        <dbReference type="EMBL" id="ACN30770.1"/>
    </source>
</evidence>
<sequence length="36" mass="3629">MQAPKIWKLPSSLVGSGAFWSGGKGVSRPSTAVGSP</sequence>
<organism evidence="2">
    <name type="scientific">Zea mays</name>
    <name type="common">Maize</name>
    <dbReference type="NCBI Taxonomy" id="4577"/>
    <lineage>
        <taxon>Eukaryota</taxon>
        <taxon>Viridiplantae</taxon>
        <taxon>Streptophyta</taxon>
        <taxon>Embryophyta</taxon>
        <taxon>Tracheophyta</taxon>
        <taxon>Spermatophyta</taxon>
        <taxon>Magnoliopsida</taxon>
        <taxon>Liliopsida</taxon>
        <taxon>Poales</taxon>
        <taxon>Poaceae</taxon>
        <taxon>PACMAD clade</taxon>
        <taxon>Panicoideae</taxon>
        <taxon>Andropogonodae</taxon>
        <taxon>Andropogoneae</taxon>
        <taxon>Tripsacinae</taxon>
        <taxon>Zea</taxon>
    </lineage>
</organism>